<dbReference type="GO" id="GO:0043565">
    <property type="term" value="F:sequence-specific DNA binding"/>
    <property type="evidence" value="ECO:0007669"/>
    <property type="project" value="InterPro"/>
</dbReference>
<protein>
    <submittedName>
        <fullName evidence="4">AraC family transcriptional regulator</fullName>
    </submittedName>
</protein>
<dbReference type="PANTHER" id="PTHR43130:SF3">
    <property type="entry name" value="HTH-TYPE TRANSCRIPTIONAL REGULATOR RV1931C"/>
    <property type="match status" value="1"/>
</dbReference>
<evidence type="ECO:0000313" key="4">
    <source>
        <dbReference type="EMBL" id="ENY77459.1"/>
    </source>
</evidence>
<dbReference type="PROSITE" id="PS01124">
    <property type="entry name" value="HTH_ARAC_FAMILY_2"/>
    <property type="match status" value="1"/>
</dbReference>
<keyword evidence="2" id="KW-0804">Transcription</keyword>
<dbReference type="SMART" id="SM00342">
    <property type="entry name" value="HTH_ARAC"/>
    <property type="match status" value="1"/>
</dbReference>
<evidence type="ECO:0000313" key="5">
    <source>
        <dbReference type="Proteomes" id="UP000013237"/>
    </source>
</evidence>
<dbReference type="SUPFAM" id="SSF46689">
    <property type="entry name" value="Homeodomain-like"/>
    <property type="match status" value="2"/>
</dbReference>
<organism evidence="4 5">
    <name type="scientific">Pseudomonas putida TRO1</name>
    <dbReference type="NCBI Taxonomy" id="1227924"/>
    <lineage>
        <taxon>Bacteria</taxon>
        <taxon>Pseudomonadati</taxon>
        <taxon>Pseudomonadota</taxon>
        <taxon>Gammaproteobacteria</taxon>
        <taxon>Pseudomonadales</taxon>
        <taxon>Pseudomonadaceae</taxon>
        <taxon>Pseudomonas</taxon>
    </lineage>
</organism>
<dbReference type="InterPro" id="IPR018060">
    <property type="entry name" value="HTH_AraC"/>
</dbReference>
<dbReference type="InterPro" id="IPR002818">
    <property type="entry name" value="DJ-1/PfpI"/>
</dbReference>
<gene>
    <name evidence="4" type="ORF">C206_11464</name>
</gene>
<proteinExistence type="predicted"/>
<evidence type="ECO:0000256" key="2">
    <source>
        <dbReference type="ARBA" id="ARBA00023163"/>
    </source>
</evidence>
<sequence>MRFVFSFWPLPAAGIQGDRGMQEKPAHRTVAMVLFNDVLLLDVTGPMDAFAIANRFLPAARQYRLLTLAEGQAVVRGSCGLKVVADQRLEDLPEAVDLLLVPGGPGAYDTALPGIERWLPKAARQAKRFGAICTGVFLLGRAGLLNGYRCTTHWNYVERLAQAFPEAKVETEQIYVMDRCLITSGGITAGIDLALAVVAEDHGKALALEVAKVLLVARHRQGGQTPYGPLLAAVPRDDSPIARVQAYIVDHIEQAFTVQKMAELVAMSGRNFARTFQREVGITPLQYLQNARIDRARKLLECGDLPMKVVAAQCGFGSDRHMRKVFFERIGMTPAQYRAQFGGGEQSD</sequence>
<keyword evidence="1" id="KW-0805">Transcription regulation</keyword>
<evidence type="ECO:0000259" key="3">
    <source>
        <dbReference type="PROSITE" id="PS01124"/>
    </source>
</evidence>
<accession>A0AAD2ZTW1</accession>
<feature type="domain" description="HTH araC/xylS-type" evidence="3">
    <location>
        <begin position="242"/>
        <end position="340"/>
    </location>
</feature>
<dbReference type="AlphaFoldDB" id="A0AAD2ZTW1"/>
<dbReference type="GO" id="GO:0003700">
    <property type="term" value="F:DNA-binding transcription factor activity"/>
    <property type="evidence" value="ECO:0007669"/>
    <property type="project" value="InterPro"/>
</dbReference>
<comment type="caution">
    <text evidence="4">The sequence shown here is derived from an EMBL/GenBank/DDBJ whole genome shotgun (WGS) entry which is preliminary data.</text>
</comment>
<dbReference type="SUPFAM" id="SSF52317">
    <property type="entry name" value="Class I glutamine amidotransferase-like"/>
    <property type="match status" value="1"/>
</dbReference>
<dbReference type="InterPro" id="IPR052158">
    <property type="entry name" value="INH-QAR"/>
</dbReference>
<reference evidence="4 5" key="1">
    <citation type="submission" date="2013-02" db="EMBL/GenBank/DDBJ databases">
        <title>Insights into the proteome of triclosan-resistant Pseudomonas putida TRO1, isolated from activated sludge.</title>
        <authorList>
            <person name="Lolas I.B."/>
            <person name="Almeida B."/>
            <person name="Starnawski P.M."/>
            <person name="Soenderkaer M."/>
            <person name="Nielsen K.L."/>
            <person name="Nielsen J.L."/>
        </authorList>
    </citation>
    <scope>NUCLEOTIDE SEQUENCE [LARGE SCALE GENOMIC DNA]</scope>
    <source>
        <strain evidence="4 5">TRO1</strain>
    </source>
</reference>
<dbReference type="PANTHER" id="PTHR43130">
    <property type="entry name" value="ARAC-FAMILY TRANSCRIPTIONAL REGULATOR"/>
    <property type="match status" value="1"/>
</dbReference>
<evidence type="ECO:0000256" key="1">
    <source>
        <dbReference type="ARBA" id="ARBA00023015"/>
    </source>
</evidence>
<dbReference type="EMBL" id="APBQ01000067">
    <property type="protein sequence ID" value="ENY77459.1"/>
    <property type="molecule type" value="Genomic_DNA"/>
</dbReference>
<dbReference type="Gene3D" id="3.40.50.880">
    <property type="match status" value="1"/>
</dbReference>
<dbReference type="InterPro" id="IPR009057">
    <property type="entry name" value="Homeodomain-like_sf"/>
</dbReference>
<dbReference type="CDD" id="cd03137">
    <property type="entry name" value="GATase1_AraC_1"/>
    <property type="match status" value="1"/>
</dbReference>
<dbReference type="Gene3D" id="1.10.10.60">
    <property type="entry name" value="Homeodomain-like"/>
    <property type="match status" value="1"/>
</dbReference>
<dbReference type="InterPro" id="IPR029062">
    <property type="entry name" value="Class_I_gatase-like"/>
</dbReference>
<dbReference type="Proteomes" id="UP000013237">
    <property type="component" value="Unassembled WGS sequence"/>
</dbReference>
<dbReference type="Pfam" id="PF12833">
    <property type="entry name" value="HTH_18"/>
    <property type="match status" value="1"/>
</dbReference>
<dbReference type="Pfam" id="PF01965">
    <property type="entry name" value="DJ-1_PfpI"/>
    <property type="match status" value="1"/>
</dbReference>
<name>A0AAD2ZTW1_PSEPU</name>